<keyword evidence="5 7" id="KW-1133">Transmembrane helix</keyword>
<accession>A0A916QL20</accession>
<proteinExistence type="predicted"/>
<name>A0A916QL20_9LACO</name>
<comment type="caution">
    <text evidence="9">The sequence shown here is derived from an EMBL/GenBank/DDBJ whole genome shotgun (WGS) entry which is preliminary data.</text>
</comment>
<evidence type="ECO:0000256" key="5">
    <source>
        <dbReference type="ARBA" id="ARBA00022989"/>
    </source>
</evidence>
<keyword evidence="10" id="KW-1185">Reference proteome</keyword>
<comment type="subcellular location">
    <subcellularLocation>
        <location evidence="1">Cell membrane</location>
        <topology evidence="1">Multi-pass membrane protein</topology>
    </subcellularLocation>
</comment>
<dbReference type="PANTHER" id="PTHR43124:SF3">
    <property type="entry name" value="CHLORAMPHENICOL EFFLUX PUMP RV0191"/>
    <property type="match status" value="1"/>
</dbReference>
<feature type="transmembrane region" description="Helical" evidence="7">
    <location>
        <begin position="291"/>
        <end position="310"/>
    </location>
</feature>
<feature type="transmembrane region" description="Helical" evidence="7">
    <location>
        <begin position="138"/>
        <end position="160"/>
    </location>
</feature>
<feature type="transmembrane region" description="Helical" evidence="7">
    <location>
        <begin position="166"/>
        <end position="184"/>
    </location>
</feature>
<dbReference type="Proteomes" id="UP000677218">
    <property type="component" value="Unassembled WGS sequence"/>
</dbReference>
<evidence type="ECO:0000256" key="7">
    <source>
        <dbReference type="SAM" id="Phobius"/>
    </source>
</evidence>
<dbReference type="InterPro" id="IPR011701">
    <property type="entry name" value="MFS"/>
</dbReference>
<feature type="transmembrane region" description="Helical" evidence="7">
    <location>
        <begin position="238"/>
        <end position="259"/>
    </location>
</feature>
<dbReference type="InterPro" id="IPR050189">
    <property type="entry name" value="MFS_Efflux_Transporters"/>
</dbReference>
<feature type="transmembrane region" description="Helical" evidence="7">
    <location>
        <begin position="105"/>
        <end position="126"/>
    </location>
</feature>
<evidence type="ECO:0000256" key="4">
    <source>
        <dbReference type="ARBA" id="ARBA00022692"/>
    </source>
</evidence>
<dbReference type="EMBL" id="BMAY01000011">
    <property type="protein sequence ID" value="GFZ27456.1"/>
    <property type="molecule type" value="Genomic_DNA"/>
</dbReference>
<dbReference type="PANTHER" id="PTHR43124">
    <property type="entry name" value="PURINE EFFLUX PUMP PBUE"/>
    <property type="match status" value="1"/>
</dbReference>
<feature type="transmembrane region" description="Helical" evidence="7">
    <location>
        <begin position="48"/>
        <end position="68"/>
    </location>
</feature>
<protein>
    <submittedName>
        <fullName evidence="9">Major facilitator superfamily transporter</fullName>
    </submittedName>
</protein>
<evidence type="ECO:0000256" key="3">
    <source>
        <dbReference type="ARBA" id="ARBA00022475"/>
    </source>
</evidence>
<dbReference type="AlphaFoldDB" id="A0A916QL20"/>
<feature type="transmembrane region" description="Helical" evidence="7">
    <location>
        <begin position="80"/>
        <end position="99"/>
    </location>
</feature>
<dbReference type="Pfam" id="PF07690">
    <property type="entry name" value="MFS_1"/>
    <property type="match status" value="1"/>
</dbReference>
<feature type="transmembrane region" description="Helical" evidence="7">
    <location>
        <begin position="266"/>
        <end position="285"/>
    </location>
</feature>
<evidence type="ECO:0000256" key="1">
    <source>
        <dbReference type="ARBA" id="ARBA00004651"/>
    </source>
</evidence>
<keyword evidence="6 7" id="KW-0472">Membrane</keyword>
<keyword evidence="3" id="KW-1003">Cell membrane</keyword>
<dbReference type="InterPro" id="IPR020846">
    <property type="entry name" value="MFS_dom"/>
</dbReference>
<sequence length="379" mass="40990">MKNSKSSKLFKLALLSISLYVYIGTSISPAASLLYQAFGSVSHTQVDLLTTIPNFGIVLGLILSPFAVKAFGQKKIIISGLLLTLICGLLPAFLTNFWLILATRFLVGLGIGLFNSLAVSLIPQLYHETNELSKMVGYQTLTASLGSALSLFIVAFLVSYGWHAVFWMYLMVLPGLLLFVKAVELPQTASQKTFHWNLPLAVWIMALLMFLVLAFYMTLGYKLPIFAVEKGFVSTSTYSMLAGCMMLVGLPVGAIFGRLYDRFKSLLLPASALILFAGFLVISLANNLPVLLVGDILAGIGYGLIMPVLYRLLDRFCPHELVASATTLVLISGNIGCSFSPILLEVLGGKTAQAALLISAGFFAILFMVSLIYAVGRKA</sequence>
<feature type="transmembrane region" description="Helical" evidence="7">
    <location>
        <begin position="356"/>
        <end position="376"/>
    </location>
</feature>
<dbReference type="GO" id="GO:0005886">
    <property type="term" value="C:plasma membrane"/>
    <property type="evidence" value="ECO:0007669"/>
    <property type="project" value="UniProtKB-SubCell"/>
</dbReference>
<dbReference type="Gene3D" id="1.20.1250.20">
    <property type="entry name" value="MFS general substrate transporter like domains"/>
    <property type="match status" value="1"/>
</dbReference>
<keyword evidence="4 7" id="KW-0812">Transmembrane</keyword>
<evidence type="ECO:0000256" key="6">
    <source>
        <dbReference type="ARBA" id="ARBA00023136"/>
    </source>
</evidence>
<dbReference type="GO" id="GO:0022857">
    <property type="term" value="F:transmembrane transporter activity"/>
    <property type="evidence" value="ECO:0007669"/>
    <property type="project" value="InterPro"/>
</dbReference>
<dbReference type="RefSeq" id="WP_212781144.1">
    <property type="nucleotide sequence ID" value="NZ_BMAY01000011.1"/>
</dbReference>
<evidence type="ECO:0000313" key="9">
    <source>
        <dbReference type="EMBL" id="GFZ27456.1"/>
    </source>
</evidence>
<evidence type="ECO:0000256" key="2">
    <source>
        <dbReference type="ARBA" id="ARBA00022448"/>
    </source>
</evidence>
<reference evidence="9" key="1">
    <citation type="submission" date="2020-08" db="EMBL/GenBank/DDBJ databases">
        <title>Taxonomic study for Lactobacillus species isolated from hardwood bark.</title>
        <authorList>
            <person name="Tohno M."/>
            <person name="Tanizawa Y."/>
        </authorList>
    </citation>
    <scope>NUCLEOTIDE SEQUENCE</scope>
    <source>
        <strain evidence="9">B40</strain>
    </source>
</reference>
<gene>
    <name evidence="9" type="ORF">LCB40_13360</name>
</gene>
<feature type="transmembrane region" description="Helical" evidence="7">
    <location>
        <begin position="196"/>
        <end position="218"/>
    </location>
</feature>
<dbReference type="SUPFAM" id="SSF103473">
    <property type="entry name" value="MFS general substrate transporter"/>
    <property type="match status" value="1"/>
</dbReference>
<organism evidence="9 10">
    <name type="scientific">Lactobacillus corticis</name>
    <dbReference type="NCBI Taxonomy" id="2201249"/>
    <lineage>
        <taxon>Bacteria</taxon>
        <taxon>Bacillati</taxon>
        <taxon>Bacillota</taxon>
        <taxon>Bacilli</taxon>
        <taxon>Lactobacillales</taxon>
        <taxon>Lactobacillaceae</taxon>
        <taxon>Lactobacillus</taxon>
    </lineage>
</organism>
<feature type="transmembrane region" description="Helical" evidence="7">
    <location>
        <begin position="12"/>
        <end position="36"/>
    </location>
</feature>
<keyword evidence="2" id="KW-0813">Transport</keyword>
<feature type="transmembrane region" description="Helical" evidence="7">
    <location>
        <begin position="322"/>
        <end position="344"/>
    </location>
</feature>
<feature type="domain" description="Major facilitator superfamily (MFS) profile" evidence="8">
    <location>
        <begin position="9"/>
        <end position="378"/>
    </location>
</feature>
<evidence type="ECO:0000259" key="8">
    <source>
        <dbReference type="PROSITE" id="PS50850"/>
    </source>
</evidence>
<dbReference type="PROSITE" id="PS50850">
    <property type="entry name" value="MFS"/>
    <property type="match status" value="1"/>
</dbReference>
<evidence type="ECO:0000313" key="10">
    <source>
        <dbReference type="Proteomes" id="UP000677218"/>
    </source>
</evidence>
<dbReference type="InterPro" id="IPR036259">
    <property type="entry name" value="MFS_trans_sf"/>
</dbReference>